<accession>A0A0D2LHH8</accession>
<dbReference type="GeneID" id="25734883"/>
<reference evidence="2 3" key="1">
    <citation type="journal article" date="2013" name="BMC Genomics">
        <title>Reconstruction of the lipid metabolism for the microalga Monoraphidium neglectum from its genome sequence reveals characteristics suitable for biofuel production.</title>
        <authorList>
            <person name="Bogen C."/>
            <person name="Al-Dilaimi A."/>
            <person name="Albersmeier A."/>
            <person name="Wichmann J."/>
            <person name="Grundmann M."/>
            <person name="Rupp O."/>
            <person name="Lauersen K.J."/>
            <person name="Blifernez-Klassen O."/>
            <person name="Kalinowski J."/>
            <person name="Goesmann A."/>
            <person name="Mussgnug J.H."/>
            <person name="Kruse O."/>
        </authorList>
    </citation>
    <scope>NUCLEOTIDE SEQUENCE [LARGE SCALE GENOMIC DNA]</scope>
    <source>
        <strain evidence="2 3">SAG 48.87</strain>
    </source>
</reference>
<proteinExistence type="predicted"/>
<evidence type="ECO:0000256" key="1">
    <source>
        <dbReference type="SAM" id="MobiDB-lite"/>
    </source>
</evidence>
<keyword evidence="3" id="KW-1185">Reference proteome</keyword>
<sequence length="1703" mass="174442">MALQLRATRQTSGEGGSVLPVATLVLPATQDLFKVPSASAQQQQQQQQHQQQQQQQQQLEEEEEEEEEQGEDKPEQRLFQMALQTVLGKLRELPAAADVPAGFLSPEGISFACITTNIAAVAAENHVTRTALAIFGAHGDAAMDDDVTTACRWSASRAVIAPPMLESGGTASLARLPAAIAAEALGAAAALAWRRLLPGAAEGGASMVAALNEMAAALAGAALASEKAQKDVRLDVGVSHAWAAAQALTCRMATERPSRSPPNETRRLADLLTGVLFPCFIDYQLWREQDVPHTASQLEFASPLVGFDALAALAEHHHRCGDTRRALFFARHGLWVWYARVSTGRAGNAFEEVDERAACRPFFHMWRDAYGLAAEGYAPDELMEVPSSVWLCRWQYITAQVEIEQRVGTSGKLAQRLLLPTAHSSPVPQDKHSWVLEPRSRLEAGVPPRLLPLLKTCFGDGRERLPVILRQTAAEHAADSEFAGFPVTTGGFKVRHALAMVTSRLGHASPCAAGKARMWLDLDLFEAVLMAEVVRRGAVANGALPAKLLADLAPAAAAAAACSPATGAHAVGAAAALSEGELLSLRCAGAFAACEDAPLNEVSARCARLAAAVAAADAKGRLSEAEAARCRALLDLSVALLPARWATLPEPFEATAALYERGPLSTTDYPGAAQEHQSSLEGSLDVALALFRRAPTALLTARSRSRGPGPGMWLSNLRRSTLKFWAPRLAAAGDAAALEGLVLEFGRGVGVWGDQRDQREEMQALDEAVMTLLIEVGSLLASAGSGDRGNTSHSAALRLLPLLPGPLPRTAYHIMRKACRMAGGRGSSGDLDAARQALADATAAVAGWGDEELCATVAGQLDDELTKLLAGSQREQEEVPGQGSQRAARAIIIAHAYEPLGRHPSQEAAQALIRAAPHLAPLARLIRRRGAGGAVLAASLVRAAGDVGRQELSLQLLRTAWRGGQLAGEALSEILGSLALASSQQGDDASALRLLRLTSTGVLEPSPGTRHLPLPGVPVPLPASAAAALIASLMAAEARASSAAPGPPAAALVEAFDCLCHAAGGDAAAVGRLEAATVNGVLAALAQQGKHERAWALVAATGGPHTNQGANALAALTDAWGALPAAAAPPPTAVLQSAAEAAAHTAGAEADARRLLGLLARSTGGPDGPAAALALSDDALSSYLLAHVFAGDLGRATALASASAIRDGGHQLPPQTWARVLQGCTASGEGQAAASELLSLIAHESLVAGAQAALTGATREAEEAGGGRAAALGRALQCALSSAAVHDAGFAVRTAYAASARAAAAAAAGQEDAEREQLRLAAGWEEVAHAAAEARLELAASCAAAAADAPGHWFQLPEGAGGRDAEAAARRLALLLCSAAGLHAAVLDLYQEYRQAGGRLDLGGGVLEAALVAATAEPELAVGSADASATIEGLERFLFEGGALWVAGSEQLQEFPPEAVEGGLELLDCAAAEPQAAARMARRLLALCEQRSGAAAAAAGGDGKGTAARGERAGAAGGGGAVSARAVFAGDQPALPAADAGVCAAAAGALVAAGEVAEGLGLFCRAAEMAQAVAGGPDDSGRCHGARAPHASLQAAAARLAQQLLAAGRAAALAPLLRLLSGAGVERLLCAALLSCLIDSLDDISADEAMAVEFGRPFLDALEQLAYGDAGPLGAGQAGVLLPRSQVEVDSAAAREELQRALG</sequence>
<dbReference type="RefSeq" id="XP_013904973.1">
    <property type="nucleotide sequence ID" value="XM_014049519.1"/>
</dbReference>
<dbReference type="KEGG" id="mng:MNEG_2005"/>
<dbReference type="EMBL" id="KK100435">
    <property type="protein sequence ID" value="KIZ05954.1"/>
    <property type="molecule type" value="Genomic_DNA"/>
</dbReference>
<feature type="compositionally biased region" description="Low complexity" evidence="1">
    <location>
        <begin position="41"/>
        <end position="58"/>
    </location>
</feature>
<name>A0A0D2LHH8_9CHLO</name>
<gene>
    <name evidence="2" type="ORF">MNEG_2005</name>
</gene>
<evidence type="ECO:0000313" key="2">
    <source>
        <dbReference type="EMBL" id="KIZ05954.1"/>
    </source>
</evidence>
<feature type="compositionally biased region" description="Acidic residues" evidence="1">
    <location>
        <begin position="59"/>
        <end position="70"/>
    </location>
</feature>
<feature type="region of interest" description="Disordered" evidence="1">
    <location>
        <begin position="36"/>
        <end position="77"/>
    </location>
</feature>
<evidence type="ECO:0000313" key="3">
    <source>
        <dbReference type="Proteomes" id="UP000054498"/>
    </source>
</evidence>
<dbReference type="Proteomes" id="UP000054498">
    <property type="component" value="Unassembled WGS sequence"/>
</dbReference>
<protein>
    <submittedName>
        <fullName evidence="2">Uncharacterized protein</fullName>
    </submittedName>
</protein>
<organism evidence="2 3">
    <name type="scientific">Monoraphidium neglectum</name>
    <dbReference type="NCBI Taxonomy" id="145388"/>
    <lineage>
        <taxon>Eukaryota</taxon>
        <taxon>Viridiplantae</taxon>
        <taxon>Chlorophyta</taxon>
        <taxon>core chlorophytes</taxon>
        <taxon>Chlorophyceae</taxon>
        <taxon>CS clade</taxon>
        <taxon>Sphaeropleales</taxon>
        <taxon>Selenastraceae</taxon>
        <taxon>Monoraphidium</taxon>
    </lineage>
</organism>